<reference evidence="1" key="1">
    <citation type="submission" date="2022-10" db="EMBL/GenBank/DDBJ databases">
        <title>Culturing micro-colonial fungi from biological soil crusts in the Mojave desert and describing Neophaeococcomyces mojavensis, and introducing the new genera and species Taxawa tesnikishii.</title>
        <authorList>
            <person name="Kurbessoian T."/>
            <person name="Stajich J.E."/>
        </authorList>
    </citation>
    <scope>NUCLEOTIDE SEQUENCE</scope>
    <source>
        <strain evidence="1">JES_112</strain>
    </source>
</reference>
<name>A0ACC3A6Q4_9EURO</name>
<keyword evidence="2" id="KW-1185">Reference proteome</keyword>
<dbReference type="Proteomes" id="UP001172386">
    <property type="component" value="Unassembled WGS sequence"/>
</dbReference>
<sequence>MAVAIKAINAKIRSNKVLDYFCSTHFWGPASNFGIPLAAIMDTQKDPLIISGSTTSALMLYSGTFMRYALAVTPKNYLLFACHFVNFGGQGTQLYRWYDYWYMGGQAKWDTLRADAKAAEGLVDQTQQKVQGIAEEVKNKVSK</sequence>
<evidence type="ECO:0000313" key="2">
    <source>
        <dbReference type="Proteomes" id="UP001172386"/>
    </source>
</evidence>
<dbReference type="EMBL" id="JAPDRQ010000085">
    <property type="protein sequence ID" value="KAJ9656016.1"/>
    <property type="molecule type" value="Genomic_DNA"/>
</dbReference>
<gene>
    <name evidence="1" type="ORF">H2198_005269</name>
</gene>
<protein>
    <submittedName>
        <fullName evidence="1">Uncharacterized protein</fullName>
    </submittedName>
</protein>
<comment type="caution">
    <text evidence="1">The sequence shown here is derived from an EMBL/GenBank/DDBJ whole genome shotgun (WGS) entry which is preliminary data.</text>
</comment>
<proteinExistence type="predicted"/>
<evidence type="ECO:0000313" key="1">
    <source>
        <dbReference type="EMBL" id="KAJ9656016.1"/>
    </source>
</evidence>
<accession>A0ACC3A6Q4</accession>
<organism evidence="1 2">
    <name type="scientific">Neophaeococcomyces mojaviensis</name>
    <dbReference type="NCBI Taxonomy" id="3383035"/>
    <lineage>
        <taxon>Eukaryota</taxon>
        <taxon>Fungi</taxon>
        <taxon>Dikarya</taxon>
        <taxon>Ascomycota</taxon>
        <taxon>Pezizomycotina</taxon>
        <taxon>Eurotiomycetes</taxon>
        <taxon>Chaetothyriomycetidae</taxon>
        <taxon>Chaetothyriales</taxon>
        <taxon>Chaetothyriales incertae sedis</taxon>
        <taxon>Neophaeococcomyces</taxon>
    </lineage>
</organism>